<sequence>MLVDSDSFISVEKKLIKQGKLQKFEKENGPVTSLMMISKGRIADDMRYQLVENLAHHPLHIVYKASFDQYDETLNCIFDRQTKKPITGLWYTPQRRDFTEPPKKMVQLFISEIVNNLTDSTGIDLPIWVFINDKAHLAVTKKDLS</sequence>
<reference evidence="1 3" key="1">
    <citation type="journal article" date="2016" name="Microbiology (Mosc.)">
        <title>Comparison of Lactobacillus crispatus isolates from Lactobacillus-dominated vaginal microbiomes with isolates from microbiomes containing bacterial vaginosis-associated bacteria.</title>
        <authorList>
            <person name="Abdelmaksoud A.A."/>
            <person name="Koparde V.N."/>
            <person name="Sheth N.U."/>
            <person name="Serrano M.G."/>
            <person name="Glascock A.L."/>
            <person name="Fettweis J.M."/>
            <person name="Strauss Iii J.F."/>
            <person name="Buck G.A."/>
            <person name="Jefferson K.K."/>
        </authorList>
    </citation>
    <scope>NUCLEOTIDE SEQUENCE [LARGE SCALE GENOMIC DNA]</scope>
    <source>
        <strain evidence="1 3">VMC3</strain>
    </source>
</reference>
<proteinExistence type="predicted"/>
<evidence type="ECO:0000313" key="2">
    <source>
        <dbReference type="EMBL" id="PLT11853.1"/>
    </source>
</evidence>
<protein>
    <submittedName>
        <fullName evidence="1">Uncharacterized protein</fullName>
    </submittedName>
</protein>
<reference evidence="2 4" key="2">
    <citation type="submission" date="2017-12" db="EMBL/GenBank/DDBJ databases">
        <title>Phylogenetic diversity of female urinary microbiome.</title>
        <authorList>
            <person name="Thomas-White K."/>
            <person name="Wolfe A.J."/>
        </authorList>
    </citation>
    <scope>NUCLEOTIDE SEQUENCE [LARGE SCALE GENOMIC DNA]</scope>
    <source>
        <strain evidence="2 4">UMB0085</strain>
    </source>
</reference>
<accession>A0A109DDK0</accession>
<organism evidence="1 3">
    <name type="scientific">Lactobacillus crispatus</name>
    <dbReference type="NCBI Taxonomy" id="47770"/>
    <lineage>
        <taxon>Bacteria</taxon>
        <taxon>Bacillati</taxon>
        <taxon>Bacillota</taxon>
        <taxon>Bacilli</taxon>
        <taxon>Lactobacillales</taxon>
        <taxon>Lactobacillaceae</taxon>
        <taxon>Lactobacillus</taxon>
    </lineage>
</organism>
<dbReference type="Proteomes" id="UP000235119">
    <property type="component" value="Unassembled WGS sequence"/>
</dbReference>
<dbReference type="AlphaFoldDB" id="A0A109DDK0"/>
<dbReference type="PATRIC" id="fig|47770.28.peg.941"/>
<comment type="caution">
    <text evidence="1">The sequence shown here is derived from an EMBL/GenBank/DDBJ whole genome shotgun (WGS) entry which is preliminary data.</text>
</comment>
<name>A0A109DDK0_9LACO</name>
<evidence type="ECO:0000313" key="1">
    <source>
        <dbReference type="EMBL" id="KWU03449.1"/>
    </source>
</evidence>
<dbReference type="RefSeq" id="WP_060462262.1">
    <property type="nucleotide sequence ID" value="NZ_AP025162.1"/>
</dbReference>
<dbReference type="EMBL" id="PKIW01000008">
    <property type="protein sequence ID" value="PLT11853.1"/>
    <property type="molecule type" value="Genomic_DNA"/>
</dbReference>
<dbReference type="Proteomes" id="UP000067598">
    <property type="component" value="Unassembled WGS sequence"/>
</dbReference>
<evidence type="ECO:0000313" key="3">
    <source>
        <dbReference type="Proteomes" id="UP000067598"/>
    </source>
</evidence>
<dbReference type="EMBL" id="LJGP01000026">
    <property type="protein sequence ID" value="KWU03449.1"/>
    <property type="molecule type" value="Genomic_DNA"/>
</dbReference>
<gene>
    <name evidence="1" type="ORF">AEL95_07515</name>
    <name evidence="2" type="ORF">CYJ79_02780</name>
</gene>
<evidence type="ECO:0000313" key="4">
    <source>
        <dbReference type="Proteomes" id="UP000235119"/>
    </source>
</evidence>